<evidence type="ECO:0000313" key="3">
    <source>
        <dbReference type="Proteomes" id="UP000032233"/>
    </source>
</evidence>
<dbReference type="EMBL" id="AZAC01000034">
    <property type="protein sequence ID" value="KIX12234.1"/>
    <property type="molecule type" value="Genomic_DNA"/>
</dbReference>
<name>A0A0D2J1Y3_9BACT</name>
<proteinExistence type="predicted"/>
<accession>A0A0D2J1Y3</accession>
<dbReference type="SUPFAM" id="SSF53807">
    <property type="entry name" value="Helical backbone' metal receptor"/>
    <property type="match status" value="1"/>
</dbReference>
<evidence type="ECO:0000313" key="2">
    <source>
        <dbReference type="EMBL" id="KIX12234.1"/>
    </source>
</evidence>
<dbReference type="InterPro" id="IPR050902">
    <property type="entry name" value="ABC_Transporter_SBP"/>
</dbReference>
<dbReference type="STRING" id="1429043.X474_20995"/>
<dbReference type="InterPro" id="IPR002491">
    <property type="entry name" value="ABC_transptr_periplasmic_BD"/>
</dbReference>
<organism evidence="2 3">
    <name type="scientific">Dethiosulfatarculus sandiegensis</name>
    <dbReference type="NCBI Taxonomy" id="1429043"/>
    <lineage>
        <taxon>Bacteria</taxon>
        <taxon>Pseudomonadati</taxon>
        <taxon>Thermodesulfobacteriota</taxon>
        <taxon>Desulfarculia</taxon>
        <taxon>Desulfarculales</taxon>
        <taxon>Desulfarculaceae</taxon>
        <taxon>Dethiosulfatarculus</taxon>
    </lineage>
</organism>
<dbReference type="Proteomes" id="UP000032233">
    <property type="component" value="Unassembled WGS sequence"/>
</dbReference>
<dbReference type="PANTHER" id="PTHR30535:SF34">
    <property type="entry name" value="MOLYBDATE-BINDING PROTEIN MOLA"/>
    <property type="match status" value="1"/>
</dbReference>
<dbReference type="OrthoDB" id="9775594at2"/>
<keyword evidence="3" id="KW-1185">Reference proteome</keyword>
<dbReference type="PANTHER" id="PTHR30535">
    <property type="entry name" value="VITAMIN B12-BINDING PROTEIN"/>
    <property type="match status" value="1"/>
</dbReference>
<dbReference type="RefSeq" id="WP_044351061.1">
    <property type="nucleotide sequence ID" value="NZ_AZAC01000034.1"/>
</dbReference>
<feature type="domain" description="Fe/B12 periplasmic-binding" evidence="1">
    <location>
        <begin position="52"/>
        <end position="325"/>
    </location>
</feature>
<gene>
    <name evidence="2" type="ORF">X474_20995</name>
</gene>
<dbReference type="InParanoid" id="A0A0D2J1Y3"/>
<dbReference type="Gene3D" id="3.40.50.1980">
    <property type="entry name" value="Nitrogenase molybdenum iron protein domain"/>
    <property type="match status" value="2"/>
</dbReference>
<comment type="caution">
    <text evidence="2">The sequence shown here is derived from an EMBL/GenBank/DDBJ whole genome shotgun (WGS) entry which is preliminary data.</text>
</comment>
<dbReference type="Pfam" id="PF01497">
    <property type="entry name" value="Peripla_BP_2"/>
    <property type="match status" value="1"/>
</dbReference>
<dbReference type="CDD" id="cd01147">
    <property type="entry name" value="HemV-2"/>
    <property type="match status" value="1"/>
</dbReference>
<dbReference type="AlphaFoldDB" id="A0A0D2J1Y3"/>
<protein>
    <recommendedName>
        <fullName evidence="1">Fe/B12 periplasmic-binding domain-containing protein</fullName>
    </recommendedName>
</protein>
<evidence type="ECO:0000259" key="1">
    <source>
        <dbReference type="PROSITE" id="PS50983"/>
    </source>
</evidence>
<sequence>MTRLGQRSIGFKIIFLLLVCSLFTALPCLAAENRLFTDMAGRKVELPARIDRIVCLGPGALRLIVYLNAQDKVVGIEELEKRFPTGRSYYMAHPELGKQKTVTPGGVAAINNKPNLEGVISVKPQVVFATHMQPTLADEVQDLLQIPVVVLDYGRFANFDKTVFKSLLLAGRILDQEKRAQQVVDFIQGNIKDLEARNQGAPKPKAYVGGVGFKGAHGLMSTDSDFTPFTWNQANNIAPKKGKRTHLFLGFEELIKLNPDFIFIDAGGLSLLAGDYAKKPDFYNLLKAFKTKQVYVLHPFNWYTTNICTALADAYQVGKLLNPVGFKDIDPGKKADEIYSFMVGKAVHAQMVKEFGPLGARPGFLQ</sequence>
<dbReference type="PROSITE" id="PS50983">
    <property type="entry name" value="FE_B12_PBP"/>
    <property type="match status" value="1"/>
</dbReference>
<reference evidence="2 3" key="1">
    <citation type="submission" date="2013-11" db="EMBL/GenBank/DDBJ databases">
        <title>Metagenomic analysis of a methanogenic consortium involved in long chain n-alkane degradation.</title>
        <authorList>
            <person name="Davidova I.A."/>
            <person name="Callaghan A.V."/>
            <person name="Wawrik B."/>
            <person name="Pruitt S."/>
            <person name="Marks C."/>
            <person name="Duncan K.E."/>
            <person name="Suflita J.M."/>
        </authorList>
    </citation>
    <scope>NUCLEOTIDE SEQUENCE [LARGE SCALE GENOMIC DNA]</scope>
    <source>
        <strain evidence="2 3">SPR</strain>
    </source>
</reference>